<comment type="similarity">
    <text evidence="8">Belongs to the SERBP1-HABP4 family.</text>
</comment>
<dbReference type="GO" id="GO:0010494">
    <property type="term" value="C:cytoplasmic stress granule"/>
    <property type="evidence" value="ECO:0007669"/>
    <property type="project" value="UniProtKB-SubCell"/>
</dbReference>
<evidence type="ECO:0000256" key="2">
    <source>
        <dbReference type="ARBA" id="ARBA00004324"/>
    </source>
</evidence>
<dbReference type="GO" id="GO:0033120">
    <property type="term" value="P:positive regulation of RNA splicing"/>
    <property type="evidence" value="ECO:0007669"/>
    <property type="project" value="TreeGrafter"/>
</dbReference>
<feature type="compositionally biased region" description="Basic and acidic residues" evidence="9">
    <location>
        <begin position="142"/>
        <end position="154"/>
    </location>
</feature>
<dbReference type="OrthoDB" id="6022699at2759"/>
<feature type="region of interest" description="Disordered" evidence="9">
    <location>
        <begin position="47"/>
        <end position="227"/>
    </location>
</feature>
<evidence type="ECO:0000259" key="10">
    <source>
        <dbReference type="SMART" id="SM01233"/>
    </source>
</evidence>
<evidence type="ECO:0000256" key="1">
    <source>
        <dbReference type="ARBA" id="ARBA00004210"/>
    </source>
</evidence>
<evidence type="ECO:0000256" key="4">
    <source>
        <dbReference type="ARBA" id="ARBA00004604"/>
    </source>
</evidence>
<organism evidence="11 12">
    <name type="scientific">Centropus unirufus</name>
    <dbReference type="NCBI Taxonomy" id="1118519"/>
    <lineage>
        <taxon>Eukaryota</taxon>
        <taxon>Metazoa</taxon>
        <taxon>Chordata</taxon>
        <taxon>Craniata</taxon>
        <taxon>Vertebrata</taxon>
        <taxon>Euteleostomi</taxon>
        <taxon>Archelosauria</taxon>
        <taxon>Archosauria</taxon>
        <taxon>Dinosauria</taxon>
        <taxon>Saurischia</taxon>
        <taxon>Theropoda</taxon>
        <taxon>Coelurosauria</taxon>
        <taxon>Aves</taxon>
        <taxon>Neognathae</taxon>
        <taxon>Neoaves</taxon>
        <taxon>Otidimorphae</taxon>
        <taxon>Cuculiformes</taxon>
        <taxon>Centropidae</taxon>
        <taxon>Centropus</taxon>
    </lineage>
</organism>
<dbReference type="GO" id="GO:0005730">
    <property type="term" value="C:nucleolus"/>
    <property type="evidence" value="ECO:0007669"/>
    <property type="project" value="UniProtKB-SubCell"/>
</dbReference>
<keyword evidence="5" id="KW-0963">Cytoplasm</keyword>
<feature type="compositionally biased region" description="Gly residues" evidence="9">
    <location>
        <begin position="156"/>
        <end position="172"/>
    </location>
</feature>
<feature type="domain" description="Hyaluronan/mRNA-binding protein" evidence="10">
    <location>
        <begin position="183"/>
        <end position="264"/>
    </location>
</feature>
<dbReference type="GO" id="GO:0003723">
    <property type="term" value="F:RNA binding"/>
    <property type="evidence" value="ECO:0007669"/>
    <property type="project" value="InterPro"/>
</dbReference>
<dbReference type="GO" id="GO:0015030">
    <property type="term" value="C:Cajal body"/>
    <property type="evidence" value="ECO:0007669"/>
    <property type="project" value="UniProtKB-SubCell"/>
</dbReference>
<evidence type="ECO:0000313" key="11">
    <source>
        <dbReference type="EMBL" id="NWR71794.1"/>
    </source>
</evidence>
<protein>
    <submittedName>
        <fullName evidence="11">HABP4 protein</fullName>
    </submittedName>
</protein>
<dbReference type="InterPro" id="IPR032381">
    <property type="entry name" value="IHABP4_N"/>
</dbReference>
<evidence type="ECO:0000313" key="12">
    <source>
        <dbReference type="Proteomes" id="UP000517892"/>
    </source>
</evidence>
<feature type="non-terminal residue" evidence="11">
    <location>
        <position position="357"/>
    </location>
</feature>
<dbReference type="SMART" id="SM01233">
    <property type="entry name" value="HABP4_PAI-RBP1"/>
    <property type="match status" value="1"/>
</dbReference>
<feature type="compositionally biased region" description="Basic and acidic residues" evidence="9">
    <location>
        <begin position="111"/>
        <end position="135"/>
    </location>
</feature>
<dbReference type="Pfam" id="PF04774">
    <property type="entry name" value="HABP4_PAI-RBP1"/>
    <property type="match status" value="1"/>
</dbReference>
<comment type="caution">
    <text evidence="11">The sequence shown here is derived from an EMBL/GenBank/DDBJ whole genome shotgun (WGS) entry which is preliminary data.</text>
</comment>
<reference evidence="11 12" key="1">
    <citation type="submission" date="2019-09" db="EMBL/GenBank/DDBJ databases">
        <title>Bird 10,000 Genomes (B10K) Project - Family phase.</title>
        <authorList>
            <person name="Zhang G."/>
        </authorList>
    </citation>
    <scope>NUCLEOTIDE SEQUENCE [LARGE SCALE GENOMIC DNA]</scope>
    <source>
        <strain evidence="11">B10K-DU-017-25</strain>
        <tissue evidence="11">Mixed tissue sample</tissue>
    </source>
</reference>
<accession>A0A7K4ZKX4</accession>
<dbReference type="EMBL" id="VYZI01000071">
    <property type="protein sequence ID" value="NWR71794.1"/>
    <property type="molecule type" value="Genomic_DNA"/>
</dbReference>
<evidence type="ECO:0000256" key="8">
    <source>
        <dbReference type="ARBA" id="ARBA00035118"/>
    </source>
</evidence>
<keyword evidence="7" id="KW-0539">Nucleus</keyword>
<feature type="region of interest" description="Disordered" evidence="9">
    <location>
        <begin position="242"/>
        <end position="268"/>
    </location>
</feature>
<dbReference type="Proteomes" id="UP000517892">
    <property type="component" value="Unassembled WGS sequence"/>
</dbReference>
<dbReference type="InterPro" id="IPR039764">
    <property type="entry name" value="HABP4/SERBP1-like"/>
</dbReference>
<dbReference type="GO" id="GO:0045948">
    <property type="term" value="P:positive regulation of translational initiation"/>
    <property type="evidence" value="ECO:0007669"/>
    <property type="project" value="TreeGrafter"/>
</dbReference>
<sequence>IMQGAARGSAAAEMQKRFGCTVSNRFSQLRDDETDPFDVLREAERRYRQRKKRGEAGAVGRAPSSDGPGKWEFQQEHRQLDAPPTPGVLPQAGQRRAPKQGEKQGLNTQRAEAKQDRTEWRSPSREYRYYERERQMQFSMERPTEKLDREKPPRDYGGGRGGVQGRGRGGRVYGRSSDFDQRGKWDFERQSGSAKIEMEQAASIEETAETEKQPEASAGEPLNKVAEGESMEDLVQEMTLDEWKSRQHQSRPKRELNIQKTEPTVPSKAVVIHKSKYSDLRKGDFEGDSSVRRKRVNDITSQLDINFGSLPRPGCGPRGAQDGHGCGRKVEKGPQPKAVVVLVAPNPDDPEDFPALA</sequence>
<evidence type="ECO:0000256" key="7">
    <source>
        <dbReference type="ARBA" id="ARBA00023242"/>
    </source>
</evidence>
<feature type="compositionally biased region" description="Basic and acidic residues" evidence="9">
    <location>
        <begin position="177"/>
        <end position="189"/>
    </location>
</feature>
<evidence type="ECO:0000256" key="3">
    <source>
        <dbReference type="ARBA" id="ARBA00004408"/>
    </source>
</evidence>
<dbReference type="Pfam" id="PF16174">
    <property type="entry name" value="IHABP4_N"/>
    <property type="match status" value="1"/>
</dbReference>
<feature type="non-terminal residue" evidence="11">
    <location>
        <position position="1"/>
    </location>
</feature>
<comment type="subcellular location">
    <subcellularLocation>
        <location evidence="1">Cytoplasm</location>
        <location evidence="1">Stress granule</location>
    </subcellularLocation>
    <subcellularLocation>
        <location evidence="2">Nucleus speckle</location>
    </subcellularLocation>
    <subcellularLocation>
        <location evidence="3">Nucleus</location>
        <location evidence="3">Cajal body</location>
    </subcellularLocation>
    <subcellularLocation>
        <location evidence="4">Nucleus</location>
        <location evidence="4">Nucleolus</location>
    </subcellularLocation>
</comment>
<dbReference type="PANTHER" id="PTHR12299">
    <property type="entry name" value="HYALURONIC ACID-BINDING PROTEIN 4"/>
    <property type="match status" value="1"/>
</dbReference>
<dbReference type="InterPro" id="IPR006861">
    <property type="entry name" value="HABP4_PAIRBP1-bd"/>
</dbReference>
<dbReference type="AlphaFoldDB" id="A0A7K4ZKX4"/>
<keyword evidence="12" id="KW-1185">Reference proteome</keyword>
<gene>
    <name evidence="11" type="primary">Habp4</name>
    <name evidence="11" type="ORF">CENUNI_R05120</name>
</gene>
<feature type="region of interest" description="Disordered" evidence="9">
    <location>
        <begin position="304"/>
        <end position="332"/>
    </location>
</feature>
<name>A0A7K4ZKX4_9AVES</name>
<proteinExistence type="inferred from homology"/>
<dbReference type="GO" id="GO:0016607">
    <property type="term" value="C:nuclear speck"/>
    <property type="evidence" value="ECO:0007669"/>
    <property type="project" value="UniProtKB-SubCell"/>
</dbReference>
<evidence type="ECO:0000256" key="5">
    <source>
        <dbReference type="ARBA" id="ARBA00022490"/>
    </source>
</evidence>
<evidence type="ECO:0000256" key="9">
    <source>
        <dbReference type="SAM" id="MobiDB-lite"/>
    </source>
</evidence>
<evidence type="ECO:0000256" key="6">
    <source>
        <dbReference type="ARBA" id="ARBA00022845"/>
    </source>
</evidence>
<keyword evidence="6" id="KW-0810">Translation regulation</keyword>
<dbReference type="PANTHER" id="PTHR12299:SF30">
    <property type="entry name" value="INTRACELLULAR HYALURONAN-BINDING PROTEIN 4"/>
    <property type="match status" value="1"/>
</dbReference>